<dbReference type="SUPFAM" id="SSF53383">
    <property type="entry name" value="PLP-dependent transferases"/>
    <property type="match status" value="1"/>
</dbReference>
<evidence type="ECO:0000256" key="8">
    <source>
        <dbReference type="ARBA" id="ARBA00026106"/>
    </source>
</evidence>
<organism evidence="16 17">
    <name type="scientific">Neisseria chenwenguii</name>
    <dbReference type="NCBI Taxonomy" id="1853278"/>
    <lineage>
        <taxon>Bacteria</taxon>
        <taxon>Pseudomonadati</taxon>
        <taxon>Pseudomonadota</taxon>
        <taxon>Betaproteobacteria</taxon>
        <taxon>Neisseriales</taxon>
        <taxon>Neisseriaceae</taxon>
        <taxon>Neisseria</taxon>
    </lineage>
</organism>
<evidence type="ECO:0000256" key="2">
    <source>
        <dbReference type="ARBA" id="ARBA00007441"/>
    </source>
</evidence>
<dbReference type="AlphaFoldDB" id="A0A220RZI1"/>
<protein>
    <recommendedName>
        <fullName evidence="12">Glutamate-pyruvate aminotransferase AlaA</fullName>
        <ecNumber evidence="8">2.6.1.2</ecNumber>
    </recommendedName>
    <alternativeName>
        <fullName evidence="4">Putative 8-amino-7-oxononanoate synthase</fullName>
    </alternativeName>
</protein>
<sequence>MQQFNYVRQPSKFRRPLFHLKLSIVILKTTNTTFPLLSIIIFIFQRHAMSTLKDRFIKARAAKGFSQAKLSKLVGISQSAVAAIESGRNKKPTNIAAISEVLGVSPLWLETGKGEMYAAPQADAVSPETAPPSKPTESRLGNAMQNFPKSSKLDHVCYDIRGPVHKEALRLEEEGNKILKLNIGNPAPFGFEAPDEILVDVIRNLPAAQGYCDSKGLYSARKAIVHYYQTKNLRDITVNDVYIGNGVSELITMSMQALLNDGDEILIPAPDYPLWTAAATLAGGTVHHYLCDEENGWFPNLADMEAKITPKTKAVVVINPNNPTGAVYSKEILLEIVELARKHGLIIFADEIYDKILYDGAVHHHIAALAPDLLTITFNGLSKSYRVAGFRMGWMVLNGPKERAKGYIEGLDMLASMRLCANTPMQHAIQTALGGYQSINEFILPGGRLLEQRNKAYELVTQIPGITCVKPMGALYMFPKIDTGMYGIHDDMKFIYDLLVQEKVLFVQGSGFNWPKPDHFRIVTLPYVYQIEEAMMKLERFLKNYRQ</sequence>
<dbReference type="InterPro" id="IPR001387">
    <property type="entry name" value="Cro/C1-type_HTH"/>
</dbReference>
<keyword evidence="6 16" id="KW-0808">Transferase</keyword>
<keyword evidence="17" id="KW-1185">Reference proteome</keyword>
<evidence type="ECO:0000313" key="17">
    <source>
        <dbReference type="Proteomes" id="UP000198238"/>
    </source>
</evidence>
<dbReference type="CDD" id="cd00093">
    <property type="entry name" value="HTH_XRE"/>
    <property type="match status" value="1"/>
</dbReference>
<keyword evidence="7" id="KW-0663">Pyridoxal phosphate</keyword>
<dbReference type="GO" id="GO:0003677">
    <property type="term" value="F:DNA binding"/>
    <property type="evidence" value="ECO:0007669"/>
    <property type="project" value="InterPro"/>
</dbReference>
<dbReference type="Pfam" id="PF01381">
    <property type="entry name" value="HTH_3"/>
    <property type="match status" value="1"/>
</dbReference>
<keyword evidence="14" id="KW-0812">Transmembrane</keyword>
<evidence type="ECO:0000256" key="7">
    <source>
        <dbReference type="ARBA" id="ARBA00022898"/>
    </source>
</evidence>
<evidence type="ECO:0000256" key="4">
    <source>
        <dbReference type="ARBA" id="ARBA00021531"/>
    </source>
</evidence>
<dbReference type="Gene3D" id="1.10.260.40">
    <property type="entry name" value="lambda repressor-like DNA-binding domains"/>
    <property type="match status" value="1"/>
</dbReference>
<dbReference type="SMART" id="SM00530">
    <property type="entry name" value="HTH_XRE"/>
    <property type="match status" value="1"/>
</dbReference>
<comment type="function">
    <text evidence="10">Involved in the biosynthesis of alanine. Catalyzes the transamination of pyruvate by glutamate, leading to the formation of L-alanine and 2-oxoglutarate. Is also able to catalyze the reverse reaction.</text>
</comment>
<comment type="cofactor">
    <cofactor evidence="1">
        <name>pyridoxal 5'-phosphate</name>
        <dbReference type="ChEBI" id="CHEBI:597326"/>
    </cofactor>
</comment>
<gene>
    <name evidence="16" type="ORF">BG910_00260</name>
</gene>
<feature type="domain" description="HTH cro/C1-type" evidence="15">
    <location>
        <begin position="56"/>
        <end position="109"/>
    </location>
</feature>
<evidence type="ECO:0000256" key="6">
    <source>
        <dbReference type="ARBA" id="ARBA00022679"/>
    </source>
</evidence>
<dbReference type="KEGG" id="nei:BG910_00260"/>
<evidence type="ECO:0000256" key="3">
    <source>
        <dbReference type="ARBA" id="ARBA00011738"/>
    </source>
</evidence>
<dbReference type="Gene3D" id="3.90.1150.10">
    <property type="entry name" value="Aspartate Aminotransferase, domain 1"/>
    <property type="match status" value="1"/>
</dbReference>
<evidence type="ECO:0000256" key="9">
    <source>
        <dbReference type="ARBA" id="ARBA00051882"/>
    </source>
</evidence>
<reference evidence="16 17" key="1">
    <citation type="submission" date="2017-06" db="EMBL/GenBank/DDBJ databases">
        <title>Neisseria chenwenguii sp. nov., isolated from the intestinal contents of Tibetan Plateau Pika in Yushu, Qinghai Province, China.</title>
        <authorList>
            <person name="Zhang G."/>
        </authorList>
    </citation>
    <scope>NUCLEOTIDE SEQUENCE [LARGE SCALE GENOMIC DNA]</scope>
    <source>
        <strain evidence="16 17">10023</strain>
    </source>
</reference>
<dbReference type="FunFam" id="3.40.640.10:FF:000019">
    <property type="entry name" value="Pyridoxal phosphate-dependent aminotransferase"/>
    <property type="match status" value="1"/>
</dbReference>
<evidence type="ECO:0000256" key="5">
    <source>
        <dbReference type="ARBA" id="ARBA00022576"/>
    </source>
</evidence>
<comment type="catalytic activity">
    <reaction evidence="9">
        <text>L-alanine + 2-oxoglutarate = pyruvate + L-glutamate</text>
        <dbReference type="Rhea" id="RHEA:19453"/>
        <dbReference type="ChEBI" id="CHEBI:15361"/>
        <dbReference type="ChEBI" id="CHEBI:16810"/>
        <dbReference type="ChEBI" id="CHEBI:29985"/>
        <dbReference type="ChEBI" id="CHEBI:57972"/>
        <dbReference type="EC" id="2.6.1.2"/>
    </reaction>
    <physiologicalReaction direction="right-to-left" evidence="9">
        <dbReference type="Rhea" id="RHEA:19455"/>
    </physiologicalReaction>
</comment>
<dbReference type="InterPro" id="IPR015421">
    <property type="entry name" value="PyrdxlP-dep_Trfase_major"/>
</dbReference>
<dbReference type="PANTHER" id="PTHR43488">
    <property type="entry name" value="GLUTAMATE-PYRUVATE AMINOTRANSFERASE ALAA"/>
    <property type="match status" value="1"/>
</dbReference>
<evidence type="ECO:0000256" key="11">
    <source>
        <dbReference type="ARBA" id="ARBA00060661"/>
    </source>
</evidence>
<dbReference type="InterPro" id="IPR015422">
    <property type="entry name" value="PyrdxlP-dep_Trfase_small"/>
</dbReference>
<evidence type="ECO:0000256" key="13">
    <source>
        <dbReference type="SAM" id="MobiDB-lite"/>
    </source>
</evidence>
<evidence type="ECO:0000313" key="16">
    <source>
        <dbReference type="EMBL" id="ASK26385.1"/>
    </source>
</evidence>
<keyword evidence="14" id="KW-1133">Transmembrane helix</keyword>
<comment type="similarity">
    <text evidence="2">Belongs to the class-I pyridoxal-phosphate-dependent aminotransferase family.</text>
</comment>
<dbReference type="Proteomes" id="UP000198238">
    <property type="component" value="Chromosome"/>
</dbReference>
<dbReference type="EC" id="2.6.1.2" evidence="8"/>
<feature type="transmembrane region" description="Helical" evidence="14">
    <location>
        <begin position="20"/>
        <end position="44"/>
    </location>
</feature>
<keyword evidence="14" id="KW-0472">Membrane</keyword>
<proteinExistence type="inferred from homology"/>
<dbReference type="PROSITE" id="PS50943">
    <property type="entry name" value="HTH_CROC1"/>
    <property type="match status" value="1"/>
</dbReference>
<dbReference type="SUPFAM" id="SSF47413">
    <property type="entry name" value="lambda repressor-like DNA-binding domains"/>
    <property type="match status" value="1"/>
</dbReference>
<evidence type="ECO:0000259" key="15">
    <source>
        <dbReference type="PROSITE" id="PS50943"/>
    </source>
</evidence>
<dbReference type="InterPro" id="IPR010982">
    <property type="entry name" value="Lambda_DNA-bd_dom_sf"/>
</dbReference>
<dbReference type="EMBL" id="CP022278">
    <property type="protein sequence ID" value="ASK26385.1"/>
    <property type="molecule type" value="Genomic_DNA"/>
</dbReference>
<evidence type="ECO:0000256" key="14">
    <source>
        <dbReference type="SAM" id="Phobius"/>
    </source>
</evidence>
<dbReference type="PANTHER" id="PTHR43488:SF2">
    <property type="entry name" value="GLUTAMATE-PYRUVATE AMINOTRANSFERASE ALAA"/>
    <property type="match status" value="1"/>
</dbReference>
<evidence type="ECO:0000256" key="12">
    <source>
        <dbReference type="ARBA" id="ARBA00070476"/>
    </source>
</evidence>
<dbReference type="CDD" id="cd00609">
    <property type="entry name" value="AAT_like"/>
    <property type="match status" value="1"/>
</dbReference>
<dbReference type="InterPro" id="IPR015424">
    <property type="entry name" value="PyrdxlP-dep_Trfase"/>
</dbReference>
<evidence type="ECO:0000256" key="1">
    <source>
        <dbReference type="ARBA" id="ARBA00001933"/>
    </source>
</evidence>
<accession>A0A220RZI1</accession>
<comment type="pathway">
    <text evidence="11">Amino-acid biosynthesis; L-alanine biosynthesis.</text>
</comment>
<comment type="subunit">
    <text evidence="3">Homodimer.</text>
</comment>
<dbReference type="InterPro" id="IPR051926">
    <property type="entry name" value="Ala_Aminotransferase"/>
</dbReference>
<dbReference type="InterPro" id="IPR004839">
    <property type="entry name" value="Aminotransferase_I/II_large"/>
</dbReference>
<dbReference type="GO" id="GO:0004021">
    <property type="term" value="F:L-alanine:2-oxoglutarate aminotransferase activity"/>
    <property type="evidence" value="ECO:0007669"/>
    <property type="project" value="UniProtKB-EC"/>
</dbReference>
<feature type="region of interest" description="Disordered" evidence="13">
    <location>
        <begin position="120"/>
        <end position="141"/>
    </location>
</feature>
<evidence type="ECO:0000256" key="10">
    <source>
        <dbReference type="ARBA" id="ARBA00057611"/>
    </source>
</evidence>
<name>A0A220RZI1_9NEIS</name>
<dbReference type="GO" id="GO:0030170">
    <property type="term" value="F:pyridoxal phosphate binding"/>
    <property type="evidence" value="ECO:0007669"/>
    <property type="project" value="InterPro"/>
</dbReference>
<keyword evidence="5 16" id="KW-0032">Aminotransferase</keyword>
<dbReference type="Gene3D" id="3.40.640.10">
    <property type="entry name" value="Type I PLP-dependent aspartate aminotransferase-like (Major domain)"/>
    <property type="match status" value="1"/>
</dbReference>
<dbReference type="Pfam" id="PF00155">
    <property type="entry name" value="Aminotran_1_2"/>
    <property type="match status" value="1"/>
</dbReference>